<evidence type="ECO:0000256" key="6">
    <source>
        <dbReference type="SAM" id="Coils"/>
    </source>
</evidence>
<dbReference type="Proteomes" id="UP000800096">
    <property type="component" value="Unassembled WGS sequence"/>
</dbReference>
<dbReference type="InterPro" id="IPR013907">
    <property type="entry name" value="Sds3"/>
</dbReference>
<keyword evidence="5" id="KW-0539">Nucleus</keyword>
<reference evidence="8" key="1">
    <citation type="journal article" date="2020" name="Stud. Mycol.">
        <title>101 Dothideomycetes genomes: a test case for predicting lifestyles and emergence of pathogens.</title>
        <authorList>
            <person name="Haridas S."/>
            <person name="Albert R."/>
            <person name="Binder M."/>
            <person name="Bloem J."/>
            <person name="Labutti K."/>
            <person name="Salamov A."/>
            <person name="Andreopoulos B."/>
            <person name="Baker S."/>
            <person name="Barry K."/>
            <person name="Bills G."/>
            <person name="Bluhm B."/>
            <person name="Cannon C."/>
            <person name="Castanera R."/>
            <person name="Culley D."/>
            <person name="Daum C."/>
            <person name="Ezra D."/>
            <person name="Gonzalez J."/>
            <person name="Henrissat B."/>
            <person name="Kuo A."/>
            <person name="Liang C."/>
            <person name="Lipzen A."/>
            <person name="Lutzoni F."/>
            <person name="Magnuson J."/>
            <person name="Mondo S."/>
            <person name="Nolan M."/>
            <person name="Ohm R."/>
            <person name="Pangilinan J."/>
            <person name="Park H.-J."/>
            <person name="Ramirez L."/>
            <person name="Alfaro M."/>
            <person name="Sun H."/>
            <person name="Tritt A."/>
            <person name="Yoshinaga Y."/>
            <person name="Zwiers L.-H."/>
            <person name="Turgeon B."/>
            <person name="Goodwin S."/>
            <person name="Spatafora J."/>
            <person name="Crous P."/>
            <person name="Grigoriev I."/>
        </authorList>
    </citation>
    <scope>NUCLEOTIDE SEQUENCE</scope>
    <source>
        <strain evidence="8">HMLAC05119</strain>
    </source>
</reference>
<feature type="compositionally biased region" description="Basic residues" evidence="7">
    <location>
        <begin position="301"/>
        <end position="314"/>
    </location>
</feature>
<dbReference type="SMART" id="SM01401">
    <property type="entry name" value="Sds3"/>
    <property type="match status" value="1"/>
</dbReference>
<evidence type="ECO:0000256" key="5">
    <source>
        <dbReference type="ARBA" id="ARBA00023242"/>
    </source>
</evidence>
<dbReference type="GO" id="GO:0010468">
    <property type="term" value="P:regulation of gene expression"/>
    <property type="evidence" value="ECO:0007669"/>
    <property type="project" value="UniProtKB-ARBA"/>
</dbReference>
<evidence type="ECO:0000256" key="4">
    <source>
        <dbReference type="ARBA" id="ARBA00023163"/>
    </source>
</evidence>
<evidence type="ECO:0000256" key="2">
    <source>
        <dbReference type="ARBA" id="ARBA00022491"/>
    </source>
</evidence>
<evidence type="ECO:0000256" key="3">
    <source>
        <dbReference type="ARBA" id="ARBA00023015"/>
    </source>
</evidence>
<gene>
    <name evidence="8" type="ORF">BDU57DRAFT_524136</name>
</gene>
<feature type="region of interest" description="Disordered" evidence="7">
    <location>
        <begin position="205"/>
        <end position="271"/>
    </location>
</feature>
<evidence type="ECO:0000256" key="7">
    <source>
        <dbReference type="SAM" id="MobiDB-lite"/>
    </source>
</evidence>
<dbReference type="PANTHER" id="PTHR21964">
    <property type="entry name" value="BREAST CANCER METASTASIS-SUPPRESSOR 1"/>
    <property type="match status" value="1"/>
</dbReference>
<feature type="compositionally biased region" description="Acidic residues" evidence="7">
    <location>
        <begin position="256"/>
        <end position="266"/>
    </location>
</feature>
<keyword evidence="2" id="KW-0678">Repressor</keyword>
<dbReference type="GO" id="GO:0005654">
    <property type="term" value="C:nucleoplasm"/>
    <property type="evidence" value="ECO:0007669"/>
    <property type="project" value="UniProtKB-ARBA"/>
</dbReference>
<keyword evidence="3" id="KW-0805">Transcription regulation</keyword>
<feature type="region of interest" description="Disordered" evidence="7">
    <location>
        <begin position="571"/>
        <end position="598"/>
    </location>
</feature>
<proteinExistence type="predicted"/>
<protein>
    <submittedName>
        <fullName evidence="8">Sds3-like-domain-containing protein</fullName>
    </submittedName>
</protein>
<feature type="compositionally biased region" description="Basic residues" evidence="7">
    <location>
        <begin position="1"/>
        <end position="11"/>
    </location>
</feature>
<keyword evidence="6" id="KW-0175">Coiled coil</keyword>
<feature type="compositionally biased region" description="Polar residues" evidence="7">
    <location>
        <begin position="23"/>
        <end position="42"/>
    </location>
</feature>
<evidence type="ECO:0000313" key="8">
    <source>
        <dbReference type="EMBL" id="KAF1911577.1"/>
    </source>
</evidence>
<comment type="subcellular location">
    <subcellularLocation>
        <location evidence="1">Nucleus</location>
    </subcellularLocation>
</comment>
<name>A0A6A5QBB6_AMPQU</name>
<keyword evidence="9" id="KW-1185">Reference proteome</keyword>
<feature type="region of interest" description="Disordered" evidence="7">
    <location>
        <begin position="1"/>
        <end position="177"/>
    </location>
</feature>
<feature type="region of interest" description="Disordered" evidence="7">
    <location>
        <begin position="327"/>
        <end position="346"/>
    </location>
</feature>
<evidence type="ECO:0000256" key="1">
    <source>
        <dbReference type="ARBA" id="ARBA00004123"/>
    </source>
</evidence>
<dbReference type="Pfam" id="PF08598">
    <property type="entry name" value="Sds3"/>
    <property type="match status" value="1"/>
</dbReference>
<feature type="region of interest" description="Disordered" evidence="7">
    <location>
        <begin position="613"/>
        <end position="728"/>
    </location>
</feature>
<dbReference type="OrthoDB" id="20886at2759"/>
<dbReference type="AlphaFoldDB" id="A0A6A5QBB6"/>
<sequence>MSAHPQARRSTPRSAPDAHHDTTQANGAIPTPNSDESGSSHQPAPPQLTAPTVEEAEMLSALSAPSMSMADPPSAPAASRAYDDIADNGSSSLSELGDASDDQSEPTPRPTTAGDVDDDDSEAETERLENTPRKLARTATDTSLVSEALYARTPSKLMHSRTIDQEESTPPTPSVITDDAMLEEAVEANNPLHSLSLIAASEAANLESVGKKRKRSSAEGSPVEVPEDEEPARKRSGTAKLPAANGLLPSVADSAEQIDADEELDAAEERLSQLAHEELDLEERQANIAAETVGELATVAKHTKPRKGGRRGKRKAEDSNYAFNENFAGAEGHDGEGEDDHDEEHSAVFDEEVARKKNAIDELAKIEKKFKLFREKVTDEKMAEHERDLEMLKQPNCTHPEFLAMMQCIDERRAEKIAYETRLLEYKQINLEVVTTAERHQMHSQYLQTVRHVREDILEDCNQRVFELQRGRRSLGCDETQYMIKLPEKRSDQIRHQTAYNLEVSILSGVAKYVGFPAAPDISAARMVDVDDDLRAMKIATRPAPPPSFRTYNRTTTADEAAAEEQFLESTPWANPRHPSHQEARYGPGPSRMPSYQTPAGQHRVVDLTAPNGSASTIEANSNPPSANTHASNGRIRESESPVLHMKRHPGDQVAYTDPAGSNPRNTGPMGRDSYAMLSSPAAQHMEVPPEHQNGQRWGGHIRPLDAGPNATPSGTGRADPGRLQMGQRTGLGAVSVGSGIFSR</sequence>
<evidence type="ECO:0000313" key="9">
    <source>
        <dbReference type="Proteomes" id="UP000800096"/>
    </source>
</evidence>
<keyword evidence="4" id="KW-0804">Transcription</keyword>
<feature type="region of interest" description="Disordered" evidence="7">
    <location>
        <begin position="300"/>
        <end position="321"/>
    </location>
</feature>
<organism evidence="8 9">
    <name type="scientific">Ampelomyces quisqualis</name>
    <name type="common">Powdery mildew agent</name>
    <dbReference type="NCBI Taxonomy" id="50730"/>
    <lineage>
        <taxon>Eukaryota</taxon>
        <taxon>Fungi</taxon>
        <taxon>Dikarya</taxon>
        <taxon>Ascomycota</taxon>
        <taxon>Pezizomycotina</taxon>
        <taxon>Dothideomycetes</taxon>
        <taxon>Pleosporomycetidae</taxon>
        <taxon>Pleosporales</taxon>
        <taxon>Pleosporineae</taxon>
        <taxon>Phaeosphaeriaceae</taxon>
        <taxon>Ampelomyces</taxon>
    </lineage>
</organism>
<feature type="coiled-coil region" evidence="6">
    <location>
        <begin position="349"/>
        <end position="376"/>
    </location>
</feature>
<dbReference type="EMBL" id="ML979143">
    <property type="protein sequence ID" value="KAF1911577.1"/>
    <property type="molecule type" value="Genomic_DNA"/>
</dbReference>
<feature type="compositionally biased region" description="Low complexity" evidence="7">
    <location>
        <begin position="58"/>
        <end position="79"/>
    </location>
</feature>
<feature type="compositionally biased region" description="Polar residues" evidence="7">
    <location>
        <begin position="613"/>
        <end position="632"/>
    </location>
</feature>
<accession>A0A6A5QBB6</accession>